<dbReference type="InterPro" id="IPR001646">
    <property type="entry name" value="5peptide_repeat"/>
</dbReference>
<dbReference type="SUPFAM" id="SSF141571">
    <property type="entry name" value="Pentapeptide repeat-like"/>
    <property type="match status" value="1"/>
</dbReference>
<keyword evidence="3" id="KW-1185">Reference proteome</keyword>
<organism evidence="2 3">
    <name type="scientific">Micromonospora sonneratiae</name>
    <dbReference type="NCBI Taxonomy" id="1184706"/>
    <lineage>
        <taxon>Bacteria</taxon>
        <taxon>Bacillati</taxon>
        <taxon>Actinomycetota</taxon>
        <taxon>Actinomycetes</taxon>
        <taxon>Micromonosporales</taxon>
        <taxon>Micromonosporaceae</taxon>
        <taxon>Micromonospora</taxon>
    </lineage>
</organism>
<evidence type="ECO:0000313" key="2">
    <source>
        <dbReference type="EMBL" id="MFD1322679.1"/>
    </source>
</evidence>
<name>A0ABW3YHC2_9ACTN</name>
<comment type="caution">
    <text evidence="2">The sequence shown here is derived from an EMBL/GenBank/DDBJ whole genome shotgun (WGS) entry which is preliminary data.</text>
</comment>
<dbReference type="RefSeq" id="WP_377571906.1">
    <property type="nucleotide sequence ID" value="NZ_JBHTMP010000023.1"/>
</dbReference>
<protein>
    <submittedName>
        <fullName evidence="2">Pentapeptide repeat-containing protein</fullName>
    </submittedName>
</protein>
<sequence>MGDGLFDGAEPARAGTNLTRTDLARTNLARTNLTRTNLARTGLTGSVHALHDSHATASA</sequence>
<evidence type="ECO:0000256" key="1">
    <source>
        <dbReference type="SAM" id="MobiDB-lite"/>
    </source>
</evidence>
<accession>A0ABW3YHC2</accession>
<evidence type="ECO:0000313" key="3">
    <source>
        <dbReference type="Proteomes" id="UP001597260"/>
    </source>
</evidence>
<dbReference type="Proteomes" id="UP001597260">
    <property type="component" value="Unassembled WGS sequence"/>
</dbReference>
<feature type="region of interest" description="Disordered" evidence="1">
    <location>
        <begin position="1"/>
        <end position="23"/>
    </location>
</feature>
<proteinExistence type="predicted"/>
<dbReference type="EMBL" id="JBHTMP010000023">
    <property type="protein sequence ID" value="MFD1322679.1"/>
    <property type="molecule type" value="Genomic_DNA"/>
</dbReference>
<dbReference type="Pfam" id="PF00805">
    <property type="entry name" value="Pentapeptide"/>
    <property type="match status" value="1"/>
</dbReference>
<gene>
    <name evidence="2" type="ORF">ACFQ4H_16400</name>
</gene>
<reference evidence="3" key="1">
    <citation type="journal article" date="2019" name="Int. J. Syst. Evol. Microbiol.">
        <title>The Global Catalogue of Microorganisms (GCM) 10K type strain sequencing project: providing services to taxonomists for standard genome sequencing and annotation.</title>
        <authorList>
            <consortium name="The Broad Institute Genomics Platform"/>
            <consortium name="The Broad Institute Genome Sequencing Center for Infectious Disease"/>
            <person name="Wu L."/>
            <person name="Ma J."/>
        </authorList>
    </citation>
    <scope>NUCLEOTIDE SEQUENCE [LARGE SCALE GENOMIC DNA]</scope>
    <source>
        <strain evidence="3">JCM 31037</strain>
    </source>
</reference>